<dbReference type="Pfam" id="PF13730">
    <property type="entry name" value="HTH_36"/>
    <property type="match status" value="1"/>
</dbReference>
<evidence type="ECO:0008006" key="4">
    <source>
        <dbReference type="Google" id="ProtNLM"/>
    </source>
</evidence>
<comment type="caution">
    <text evidence="2">The sequence shown here is derived from an EMBL/GenBank/DDBJ whole genome shotgun (WGS) entry which is preliminary data.</text>
</comment>
<evidence type="ECO:0000256" key="1">
    <source>
        <dbReference type="SAM" id="MobiDB-lite"/>
    </source>
</evidence>
<dbReference type="InterPro" id="IPR036388">
    <property type="entry name" value="WH-like_DNA-bd_sf"/>
</dbReference>
<dbReference type="Gene3D" id="1.10.10.10">
    <property type="entry name" value="Winged helix-like DNA-binding domain superfamily/Winged helix DNA-binding domain"/>
    <property type="match status" value="1"/>
</dbReference>
<dbReference type="EMBL" id="BAABAL010000019">
    <property type="protein sequence ID" value="GAA4024868.1"/>
    <property type="molecule type" value="Genomic_DNA"/>
</dbReference>
<gene>
    <name evidence="2" type="ORF">GCM10022247_56610</name>
</gene>
<proteinExistence type="predicted"/>
<organism evidence="2 3">
    <name type="scientific">Allokutzneria multivorans</name>
    <dbReference type="NCBI Taxonomy" id="1142134"/>
    <lineage>
        <taxon>Bacteria</taxon>
        <taxon>Bacillati</taxon>
        <taxon>Actinomycetota</taxon>
        <taxon>Actinomycetes</taxon>
        <taxon>Pseudonocardiales</taxon>
        <taxon>Pseudonocardiaceae</taxon>
        <taxon>Allokutzneria</taxon>
    </lineage>
</organism>
<feature type="region of interest" description="Disordered" evidence="1">
    <location>
        <begin position="119"/>
        <end position="163"/>
    </location>
</feature>
<evidence type="ECO:0000313" key="3">
    <source>
        <dbReference type="Proteomes" id="UP001501747"/>
    </source>
</evidence>
<protein>
    <recommendedName>
        <fullName evidence="4">Helix-turn-helix domain-containing protein</fullName>
    </recommendedName>
</protein>
<sequence>MRYRRTERSLWRRPMSIEAIAWALNHAPIPCDRKDSSSLAIVLIGLANHADPNGRNAFPSVATLTRYSRLSERTVRTSLDRLEELGLISPSDPDIVAAYIKRADRRPKGWDLAVHSGVQSSHPADLHGVHSSPDGVQSVRPRGASTAPEPSLNLPGTKRGPARDRARAVTTALPAECGSCDARPGDPVSARVIWLDSERERSTPCPRCSVKAEVAR</sequence>
<accession>A0ABP7TE05</accession>
<dbReference type="RefSeq" id="WP_344881160.1">
    <property type="nucleotide sequence ID" value="NZ_BAABAL010000019.1"/>
</dbReference>
<keyword evidence="3" id="KW-1185">Reference proteome</keyword>
<reference evidence="3" key="1">
    <citation type="journal article" date="2019" name="Int. J. Syst. Evol. Microbiol.">
        <title>The Global Catalogue of Microorganisms (GCM) 10K type strain sequencing project: providing services to taxonomists for standard genome sequencing and annotation.</title>
        <authorList>
            <consortium name="The Broad Institute Genomics Platform"/>
            <consortium name="The Broad Institute Genome Sequencing Center for Infectious Disease"/>
            <person name="Wu L."/>
            <person name="Ma J."/>
        </authorList>
    </citation>
    <scope>NUCLEOTIDE SEQUENCE [LARGE SCALE GENOMIC DNA]</scope>
    <source>
        <strain evidence="3">JCM 17342</strain>
    </source>
</reference>
<evidence type="ECO:0000313" key="2">
    <source>
        <dbReference type="EMBL" id="GAA4024868.1"/>
    </source>
</evidence>
<dbReference type="Proteomes" id="UP001501747">
    <property type="component" value="Unassembled WGS sequence"/>
</dbReference>
<name>A0ABP7TE05_9PSEU</name>